<protein>
    <recommendedName>
        <fullName evidence="1">VWFA domain-containing protein</fullName>
    </recommendedName>
</protein>
<accession>A0AAW1WUI6</accession>
<keyword evidence="3" id="KW-1185">Reference proteome</keyword>
<dbReference type="Pfam" id="PF13519">
    <property type="entry name" value="VWA_2"/>
    <property type="match status" value="1"/>
</dbReference>
<dbReference type="PANTHER" id="PTHR10223">
    <property type="entry name" value="26S PROTEASOME NON-ATPASE REGULATORY SUBUNIT 4"/>
    <property type="match status" value="1"/>
</dbReference>
<dbReference type="GO" id="GO:0008540">
    <property type="term" value="C:proteasome regulatory particle, base subcomplex"/>
    <property type="evidence" value="ECO:0007669"/>
    <property type="project" value="TreeGrafter"/>
</dbReference>
<dbReference type="Gene3D" id="3.40.50.410">
    <property type="entry name" value="von Willebrand factor, type A domain"/>
    <property type="match status" value="1"/>
</dbReference>
<dbReference type="Proteomes" id="UP001457282">
    <property type="component" value="Unassembled WGS sequence"/>
</dbReference>
<proteinExistence type="predicted"/>
<name>A0AAW1WUI6_RUBAR</name>
<dbReference type="GO" id="GO:0031593">
    <property type="term" value="F:polyubiquitin modification-dependent protein binding"/>
    <property type="evidence" value="ECO:0007669"/>
    <property type="project" value="TreeGrafter"/>
</dbReference>
<dbReference type="PANTHER" id="PTHR10223:SF0">
    <property type="entry name" value="26S PROTEASOME NON-ATPASE REGULATORY SUBUNIT 4"/>
    <property type="match status" value="1"/>
</dbReference>
<dbReference type="GO" id="GO:0005829">
    <property type="term" value="C:cytosol"/>
    <property type="evidence" value="ECO:0007669"/>
    <property type="project" value="TreeGrafter"/>
</dbReference>
<evidence type="ECO:0000313" key="2">
    <source>
        <dbReference type="EMBL" id="KAK9928490.1"/>
    </source>
</evidence>
<evidence type="ECO:0000259" key="1">
    <source>
        <dbReference type="Pfam" id="PF13519"/>
    </source>
</evidence>
<organism evidence="2 3">
    <name type="scientific">Rubus argutus</name>
    <name type="common">Southern blackberry</name>
    <dbReference type="NCBI Taxonomy" id="59490"/>
    <lineage>
        <taxon>Eukaryota</taxon>
        <taxon>Viridiplantae</taxon>
        <taxon>Streptophyta</taxon>
        <taxon>Embryophyta</taxon>
        <taxon>Tracheophyta</taxon>
        <taxon>Spermatophyta</taxon>
        <taxon>Magnoliopsida</taxon>
        <taxon>eudicotyledons</taxon>
        <taxon>Gunneridae</taxon>
        <taxon>Pentapetalae</taxon>
        <taxon>rosids</taxon>
        <taxon>fabids</taxon>
        <taxon>Rosales</taxon>
        <taxon>Rosaceae</taxon>
        <taxon>Rosoideae</taxon>
        <taxon>Rosoideae incertae sedis</taxon>
        <taxon>Rubus</taxon>
    </lineage>
</organism>
<dbReference type="SUPFAM" id="SSF53300">
    <property type="entry name" value="vWA-like"/>
    <property type="match status" value="1"/>
</dbReference>
<evidence type="ECO:0000313" key="3">
    <source>
        <dbReference type="Proteomes" id="UP001457282"/>
    </source>
</evidence>
<comment type="caution">
    <text evidence="2">The sequence shown here is derived from an EMBL/GenBank/DDBJ whole genome shotgun (WGS) entry which is preliminary data.</text>
</comment>
<dbReference type="AlphaFoldDB" id="A0AAW1WUI6"/>
<dbReference type="InterPro" id="IPR027040">
    <property type="entry name" value="PSMD4"/>
</dbReference>
<sequence>MLNTVTYHFVAGFVLVCYRLRVEKNHHPLCLYVEEAKHANGLEMGGELNIASAIQVAQLALKHRQNKNQQQRIIVFAGSPVKYERRYWR</sequence>
<dbReference type="InterPro" id="IPR036465">
    <property type="entry name" value="vWFA_dom_sf"/>
</dbReference>
<dbReference type="InterPro" id="IPR002035">
    <property type="entry name" value="VWF_A"/>
</dbReference>
<feature type="domain" description="VWFA" evidence="1">
    <location>
        <begin position="40"/>
        <end position="78"/>
    </location>
</feature>
<dbReference type="EMBL" id="JBEDUW010000005">
    <property type="protein sequence ID" value="KAK9928490.1"/>
    <property type="molecule type" value="Genomic_DNA"/>
</dbReference>
<dbReference type="GO" id="GO:0043161">
    <property type="term" value="P:proteasome-mediated ubiquitin-dependent protein catabolic process"/>
    <property type="evidence" value="ECO:0007669"/>
    <property type="project" value="TreeGrafter"/>
</dbReference>
<reference evidence="2 3" key="1">
    <citation type="journal article" date="2023" name="G3 (Bethesda)">
        <title>A chromosome-length genome assembly and annotation of blackberry (Rubus argutus, cv. 'Hillquist').</title>
        <authorList>
            <person name="Bruna T."/>
            <person name="Aryal R."/>
            <person name="Dudchenko O."/>
            <person name="Sargent D.J."/>
            <person name="Mead D."/>
            <person name="Buti M."/>
            <person name="Cavallini A."/>
            <person name="Hytonen T."/>
            <person name="Andres J."/>
            <person name="Pham M."/>
            <person name="Weisz D."/>
            <person name="Mascagni F."/>
            <person name="Usai G."/>
            <person name="Natali L."/>
            <person name="Bassil N."/>
            <person name="Fernandez G.E."/>
            <person name="Lomsadze A."/>
            <person name="Armour M."/>
            <person name="Olukolu B."/>
            <person name="Poorten T."/>
            <person name="Britton C."/>
            <person name="Davik J."/>
            <person name="Ashrafi H."/>
            <person name="Aiden E.L."/>
            <person name="Borodovsky M."/>
            <person name="Worthington M."/>
        </authorList>
    </citation>
    <scope>NUCLEOTIDE SEQUENCE [LARGE SCALE GENOMIC DNA]</scope>
    <source>
        <strain evidence="2">PI 553951</strain>
    </source>
</reference>
<dbReference type="GO" id="GO:0005634">
    <property type="term" value="C:nucleus"/>
    <property type="evidence" value="ECO:0007669"/>
    <property type="project" value="TreeGrafter"/>
</dbReference>
<gene>
    <name evidence="2" type="ORF">M0R45_025623</name>
</gene>